<keyword evidence="3 6" id="KW-0812">Transmembrane</keyword>
<reference evidence="9" key="1">
    <citation type="journal article" date="2019" name="Int. J. Syst. Evol. Microbiol.">
        <title>The Global Catalogue of Microorganisms (GCM) 10K type strain sequencing project: providing services to taxonomists for standard genome sequencing and annotation.</title>
        <authorList>
            <consortium name="The Broad Institute Genomics Platform"/>
            <consortium name="The Broad Institute Genome Sequencing Center for Infectious Disease"/>
            <person name="Wu L."/>
            <person name="Ma J."/>
        </authorList>
    </citation>
    <scope>NUCLEOTIDE SEQUENCE [LARGE SCALE GENOMIC DNA]</scope>
    <source>
        <strain evidence="9">CGMCC 1.6784</strain>
    </source>
</reference>
<evidence type="ECO:0000256" key="4">
    <source>
        <dbReference type="ARBA" id="ARBA00022989"/>
    </source>
</evidence>
<dbReference type="Proteomes" id="UP000605099">
    <property type="component" value="Unassembled WGS sequence"/>
</dbReference>
<proteinExistence type="predicted"/>
<feature type="transmembrane region" description="Helical" evidence="6">
    <location>
        <begin position="76"/>
        <end position="96"/>
    </location>
</feature>
<feature type="transmembrane region" description="Helical" evidence="6">
    <location>
        <begin position="320"/>
        <end position="343"/>
    </location>
</feature>
<evidence type="ECO:0000256" key="7">
    <source>
        <dbReference type="SAM" id="SignalP"/>
    </source>
</evidence>
<keyword evidence="9" id="KW-1185">Reference proteome</keyword>
<evidence type="ECO:0000256" key="2">
    <source>
        <dbReference type="ARBA" id="ARBA00022475"/>
    </source>
</evidence>
<evidence type="ECO:0000256" key="5">
    <source>
        <dbReference type="ARBA" id="ARBA00023136"/>
    </source>
</evidence>
<feature type="transmembrane region" description="Helical" evidence="6">
    <location>
        <begin position="271"/>
        <end position="293"/>
    </location>
</feature>
<feature type="signal peptide" evidence="7">
    <location>
        <begin position="1"/>
        <end position="31"/>
    </location>
</feature>
<feature type="transmembrane region" description="Helical" evidence="6">
    <location>
        <begin position="220"/>
        <end position="242"/>
    </location>
</feature>
<evidence type="ECO:0000256" key="1">
    <source>
        <dbReference type="ARBA" id="ARBA00004651"/>
    </source>
</evidence>
<feature type="transmembrane region" description="Helical" evidence="6">
    <location>
        <begin position="160"/>
        <end position="178"/>
    </location>
</feature>
<evidence type="ECO:0000256" key="3">
    <source>
        <dbReference type="ARBA" id="ARBA00022692"/>
    </source>
</evidence>
<accession>A0ABQ2JH06</accession>
<evidence type="ECO:0000256" key="6">
    <source>
        <dbReference type="SAM" id="Phobius"/>
    </source>
</evidence>
<evidence type="ECO:0000313" key="8">
    <source>
        <dbReference type="EMBL" id="GGN44953.1"/>
    </source>
</evidence>
<comment type="caution">
    <text evidence="8">The sequence shown here is derived from an EMBL/GenBank/DDBJ whole genome shotgun (WGS) entry which is preliminary data.</text>
</comment>
<keyword evidence="5 6" id="KW-0472">Membrane</keyword>
<keyword evidence="2" id="KW-1003">Cell membrane</keyword>
<gene>
    <name evidence="8" type="ORF">GCM10011349_10520</name>
</gene>
<protein>
    <recommendedName>
        <fullName evidence="10">Cytochrome c oxidase assembly protein</fullName>
    </recommendedName>
</protein>
<evidence type="ECO:0008006" key="10">
    <source>
        <dbReference type="Google" id="ProtNLM"/>
    </source>
</evidence>
<dbReference type="EMBL" id="BMLK01000004">
    <property type="protein sequence ID" value="GGN44953.1"/>
    <property type="molecule type" value="Genomic_DNA"/>
</dbReference>
<keyword evidence="7" id="KW-0732">Signal</keyword>
<name>A0ABQ2JH06_9SPHN</name>
<evidence type="ECO:0000313" key="9">
    <source>
        <dbReference type="Proteomes" id="UP000605099"/>
    </source>
</evidence>
<dbReference type="InterPro" id="IPR019108">
    <property type="entry name" value="Caa3_assmbl_CtaG-rel"/>
</dbReference>
<keyword evidence="4 6" id="KW-1133">Transmembrane helix</keyword>
<comment type="subcellular location">
    <subcellularLocation>
        <location evidence="1">Cell membrane</location>
        <topology evidence="1">Multi-pass membrane protein</topology>
    </subcellularLocation>
</comment>
<feature type="transmembrane region" description="Helical" evidence="6">
    <location>
        <begin position="43"/>
        <end position="64"/>
    </location>
</feature>
<feature type="transmembrane region" description="Helical" evidence="6">
    <location>
        <begin position="190"/>
        <end position="208"/>
    </location>
</feature>
<organism evidence="8 9">
    <name type="scientific">Novosphingobium indicum</name>
    <dbReference type="NCBI Taxonomy" id="462949"/>
    <lineage>
        <taxon>Bacteria</taxon>
        <taxon>Pseudomonadati</taxon>
        <taxon>Pseudomonadota</taxon>
        <taxon>Alphaproteobacteria</taxon>
        <taxon>Sphingomonadales</taxon>
        <taxon>Sphingomonadaceae</taxon>
        <taxon>Novosphingobium</taxon>
    </lineage>
</organism>
<dbReference type="Pfam" id="PF09678">
    <property type="entry name" value="Caa3_CtaG"/>
    <property type="match status" value="1"/>
</dbReference>
<sequence length="361" mass="40093">MRGRGGYAPAMRYLRWLSAVLLALLSTPVLAHGGHVHEDVNPWTLWQLSPEILLGLVIAGLIYWRGSRHGLVDERWRIAAFFGGLVALFVALISPVERLADHIFAVHQVEHMLLRTVAPMLIFLSRPQAAMVRGLPNGVCKFFAGTGWLRGLVDFLRHPVVATLLFLFASYFWMLPHFHDMAILDEPIHYMWHISLLATGLIFFSVIFDRRTAPQGPGLGARLGMFVFAALGNIVLGAFLTFKTVPLYDAYLAFGHMWHVSMLTDEQTGGIIMWIPGTMMFAVSAILVIHRWGSEEHRVVTRRLRTGRDMAVASSGANRTLALGLAGFALLMLAIVFSVVSLIDHPHDKARDFGLSGQIPG</sequence>
<feature type="chain" id="PRO_5045198045" description="Cytochrome c oxidase assembly protein" evidence="7">
    <location>
        <begin position="32"/>
        <end position="361"/>
    </location>
</feature>
<feature type="transmembrane region" description="Helical" evidence="6">
    <location>
        <begin position="102"/>
        <end position="124"/>
    </location>
</feature>